<evidence type="ECO:0000313" key="3">
    <source>
        <dbReference type="EMBL" id="GGL79177.1"/>
    </source>
</evidence>
<reference evidence="3" key="4">
    <citation type="submission" date="2024-05" db="EMBL/GenBank/DDBJ databases">
        <authorList>
            <person name="Sun Q."/>
            <person name="Zhou Y."/>
        </authorList>
    </citation>
    <scope>NUCLEOTIDE SEQUENCE</scope>
    <source>
        <strain evidence="3">CGMCC 4.5581</strain>
    </source>
</reference>
<dbReference type="Pfam" id="PF00004">
    <property type="entry name" value="AAA"/>
    <property type="match status" value="1"/>
</dbReference>
<accession>A0A846LJK0</accession>
<dbReference type="InterPro" id="IPR027417">
    <property type="entry name" value="P-loop_NTPase"/>
</dbReference>
<reference evidence="3" key="1">
    <citation type="journal article" date="2014" name="Int. J. Syst. Evol. Microbiol.">
        <title>Complete genome of a new Firmicutes species belonging to the dominant human colonic microbiota ('Ruminococcus bicirculans') reveals two chromosomes and a selective capacity to utilize plant glucans.</title>
        <authorList>
            <consortium name="NISC Comparative Sequencing Program"/>
            <person name="Wegmann U."/>
            <person name="Louis P."/>
            <person name="Goesmann A."/>
            <person name="Henrissat B."/>
            <person name="Duncan S.H."/>
            <person name="Flint H.J."/>
        </authorList>
    </citation>
    <scope>NUCLEOTIDE SEQUENCE</scope>
    <source>
        <strain evidence="3">CGMCC 4.5581</strain>
    </source>
</reference>
<dbReference type="GO" id="GO:0016887">
    <property type="term" value="F:ATP hydrolysis activity"/>
    <property type="evidence" value="ECO:0007669"/>
    <property type="project" value="InterPro"/>
</dbReference>
<dbReference type="Proteomes" id="UP000552836">
    <property type="component" value="Unassembled WGS sequence"/>
</dbReference>
<evidence type="ECO:0000259" key="2">
    <source>
        <dbReference type="Pfam" id="PF19347"/>
    </source>
</evidence>
<feature type="domain" description="DUF5925" evidence="2">
    <location>
        <begin position="22"/>
        <end position="170"/>
    </location>
</feature>
<sequence>MLPDPLGALQGAVTPGVALQDVEDISDAVLLQAQWSGAMPVHRAVEVPGTVDDPAGLLPPDACVRLDQRADNWRAVLADVAGAIVHLRVRWGITRVSLVGAERAPVEALVDQLAAAARAVVALPDGTVRMRFWSSGLQEPKSSARTVTSPSWDEVVPNYARATGVAVTTLTSMTGLADRSGRLVLWHGAPGTGKTTAVRALSRAWAPWCDTHYVTDPEQLFSNSQYLLEVAGGDEDDDESTGKWRLIVAEDCDECLRTDAAQRAGASLGRLLNLCDGILGHGLRVVVLLTTNEDLGGLHPAITRPGRCLSAVEFTPLSPPEAQAWLGPDSPAPSGQVTLAELFAIREERALPAGRTLREVGGYL</sequence>
<protein>
    <submittedName>
        <fullName evidence="4">Uncharacterized protein</fullName>
    </submittedName>
</protein>
<dbReference type="Gene3D" id="3.40.50.300">
    <property type="entry name" value="P-loop containing nucleotide triphosphate hydrolases"/>
    <property type="match status" value="1"/>
</dbReference>
<reference evidence="4 5" key="3">
    <citation type="submission" date="2020-02" db="EMBL/GenBank/DDBJ databases">
        <title>Sequencing the genomes of 1000 actinobacteria strains.</title>
        <authorList>
            <person name="Klenk H.-P."/>
        </authorList>
    </citation>
    <scope>NUCLEOTIDE SEQUENCE [LARGE SCALE GENOMIC DNA]</scope>
    <source>
        <strain evidence="4 5">DSM 45201</strain>
    </source>
</reference>
<dbReference type="RefSeq" id="WP_229682248.1">
    <property type="nucleotide sequence ID" value="NZ_BAABJU010000005.1"/>
</dbReference>
<keyword evidence="6" id="KW-1185">Reference proteome</keyword>
<name>A0A846LJK0_9ACTN</name>
<evidence type="ECO:0000313" key="5">
    <source>
        <dbReference type="Proteomes" id="UP000552836"/>
    </source>
</evidence>
<dbReference type="Proteomes" id="UP000648663">
    <property type="component" value="Unassembled WGS sequence"/>
</dbReference>
<dbReference type="Pfam" id="PF19347">
    <property type="entry name" value="DUF5925"/>
    <property type="match status" value="1"/>
</dbReference>
<proteinExistence type="predicted"/>
<evidence type="ECO:0000313" key="6">
    <source>
        <dbReference type="Proteomes" id="UP000648663"/>
    </source>
</evidence>
<dbReference type="InterPro" id="IPR045969">
    <property type="entry name" value="DUF5925"/>
</dbReference>
<dbReference type="SUPFAM" id="SSF52540">
    <property type="entry name" value="P-loop containing nucleoside triphosphate hydrolases"/>
    <property type="match status" value="1"/>
</dbReference>
<gene>
    <name evidence="4" type="ORF">FB380_002699</name>
    <name evidence="3" type="ORF">GCM10011589_39170</name>
</gene>
<reference evidence="6" key="2">
    <citation type="journal article" date="2019" name="Int. J. Syst. Evol. Microbiol.">
        <title>The Global Catalogue of Microorganisms (GCM) 10K type strain sequencing project: providing services to taxonomists for standard genome sequencing and annotation.</title>
        <authorList>
            <consortium name="The Broad Institute Genomics Platform"/>
            <consortium name="The Broad Institute Genome Sequencing Center for Infectious Disease"/>
            <person name="Wu L."/>
            <person name="Ma J."/>
        </authorList>
    </citation>
    <scope>NUCLEOTIDE SEQUENCE [LARGE SCALE GENOMIC DNA]</scope>
    <source>
        <strain evidence="6">CGMCC 4.5581</strain>
    </source>
</reference>
<evidence type="ECO:0000259" key="1">
    <source>
        <dbReference type="Pfam" id="PF00004"/>
    </source>
</evidence>
<evidence type="ECO:0000313" key="4">
    <source>
        <dbReference type="EMBL" id="NIH68253.1"/>
    </source>
</evidence>
<dbReference type="EMBL" id="BMMI01000008">
    <property type="protein sequence ID" value="GGL79177.1"/>
    <property type="molecule type" value="Genomic_DNA"/>
</dbReference>
<comment type="caution">
    <text evidence="4">The sequence shown here is derived from an EMBL/GenBank/DDBJ whole genome shotgun (WGS) entry which is preliminary data.</text>
</comment>
<dbReference type="AlphaFoldDB" id="A0A846LJK0"/>
<organism evidence="4 5">
    <name type="scientific">Modestobacter marinus</name>
    <dbReference type="NCBI Taxonomy" id="477641"/>
    <lineage>
        <taxon>Bacteria</taxon>
        <taxon>Bacillati</taxon>
        <taxon>Actinomycetota</taxon>
        <taxon>Actinomycetes</taxon>
        <taxon>Geodermatophilales</taxon>
        <taxon>Geodermatophilaceae</taxon>
        <taxon>Modestobacter</taxon>
    </lineage>
</organism>
<dbReference type="InterPro" id="IPR003959">
    <property type="entry name" value="ATPase_AAA_core"/>
</dbReference>
<dbReference type="EMBL" id="JAAMPA010000001">
    <property type="protein sequence ID" value="NIH68253.1"/>
    <property type="molecule type" value="Genomic_DNA"/>
</dbReference>
<dbReference type="GO" id="GO:0005524">
    <property type="term" value="F:ATP binding"/>
    <property type="evidence" value="ECO:0007669"/>
    <property type="project" value="InterPro"/>
</dbReference>
<feature type="domain" description="ATPase AAA-type core" evidence="1">
    <location>
        <begin position="184"/>
        <end position="314"/>
    </location>
</feature>